<comment type="catalytic activity">
    <reaction evidence="5 7">
        <text>hydrogencarbonate + H(+) = CO2 + H2O</text>
        <dbReference type="Rhea" id="RHEA:10748"/>
        <dbReference type="ChEBI" id="CHEBI:15377"/>
        <dbReference type="ChEBI" id="CHEBI:15378"/>
        <dbReference type="ChEBI" id="CHEBI:16526"/>
        <dbReference type="ChEBI" id="CHEBI:17544"/>
        <dbReference type="EC" id="4.2.1.1"/>
    </reaction>
</comment>
<feature type="binding site" evidence="6">
    <location>
        <position position="140"/>
    </location>
    <ligand>
        <name>Zn(2+)</name>
        <dbReference type="ChEBI" id="CHEBI:29105"/>
    </ligand>
</feature>
<feature type="binding site" evidence="6">
    <location>
        <position position="142"/>
    </location>
    <ligand>
        <name>Zn(2+)</name>
        <dbReference type="ChEBI" id="CHEBI:29105"/>
    </ligand>
</feature>
<comment type="similarity">
    <text evidence="1 7">Belongs to the beta-class carbonic anhydrase family.</text>
</comment>
<reference evidence="9" key="1">
    <citation type="submission" date="2021-01" db="EMBL/GenBank/DDBJ databases">
        <authorList>
            <person name="Corre E."/>
            <person name="Pelletier E."/>
            <person name="Niang G."/>
            <person name="Scheremetjew M."/>
            <person name="Finn R."/>
            <person name="Kale V."/>
            <person name="Holt S."/>
            <person name="Cochrane G."/>
            <person name="Meng A."/>
            <person name="Brown T."/>
            <person name="Cohen L."/>
        </authorList>
    </citation>
    <scope>NUCLEOTIDE SEQUENCE</scope>
    <source>
        <strain evidence="9">GSBS06</strain>
    </source>
</reference>
<feature type="binding site" evidence="6">
    <location>
        <position position="196"/>
    </location>
    <ligand>
        <name>Zn(2+)</name>
        <dbReference type="ChEBI" id="CHEBI:29105"/>
    </ligand>
</feature>
<evidence type="ECO:0000313" key="9">
    <source>
        <dbReference type="EMBL" id="CAE0443490.1"/>
    </source>
</evidence>
<keyword evidence="4 7" id="KW-0456">Lyase</keyword>
<dbReference type="GO" id="GO:0071244">
    <property type="term" value="P:cellular response to carbon dioxide"/>
    <property type="evidence" value="ECO:0007669"/>
    <property type="project" value="TreeGrafter"/>
</dbReference>
<keyword evidence="3 6" id="KW-0862">Zinc</keyword>
<dbReference type="SMART" id="SM00947">
    <property type="entry name" value="Pro_CA"/>
    <property type="match status" value="1"/>
</dbReference>
<dbReference type="GO" id="GO:0034599">
    <property type="term" value="P:cellular response to oxidative stress"/>
    <property type="evidence" value="ECO:0007669"/>
    <property type="project" value="TreeGrafter"/>
</dbReference>
<evidence type="ECO:0000256" key="2">
    <source>
        <dbReference type="ARBA" id="ARBA00012925"/>
    </source>
</evidence>
<dbReference type="Pfam" id="PF00484">
    <property type="entry name" value="Pro_CA"/>
    <property type="match status" value="1"/>
</dbReference>
<evidence type="ECO:0000256" key="5">
    <source>
        <dbReference type="ARBA" id="ARBA00048348"/>
    </source>
</evidence>
<keyword evidence="6" id="KW-0479">Metal-binding</keyword>
<organism evidence="9">
    <name type="scientific">Aplanochytrium stocchinoi</name>
    <dbReference type="NCBI Taxonomy" id="215587"/>
    <lineage>
        <taxon>Eukaryota</taxon>
        <taxon>Sar</taxon>
        <taxon>Stramenopiles</taxon>
        <taxon>Bigyra</taxon>
        <taxon>Labyrinthulomycetes</taxon>
        <taxon>Thraustochytrida</taxon>
        <taxon>Thraustochytriidae</taxon>
        <taxon>Aplanochytrium</taxon>
    </lineage>
</organism>
<name>A0A7S3PLP3_9STRA</name>
<feature type="binding site" evidence="6">
    <location>
        <position position="199"/>
    </location>
    <ligand>
        <name>Zn(2+)</name>
        <dbReference type="ChEBI" id="CHEBI:29105"/>
    </ligand>
</feature>
<gene>
    <name evidence="9" type="ORF">ASTO00021_LOCUS13572</name>
</gene>
<dbReference type="PANTHER" id="PTHR11002:SF51">
    <property type="entry name" value="CARBONIC ANHYDRASE"/>
    <property type="match status" value="1"/>
</dbReference>
<dbReference type="InterPro" id="IPR001765">
    <property type="entry name" value="Carbonic_anhydrase"/>
</dbReference>
<comment type="function">
    <text evidence="7">Reversible hydration of carbon dioxide.</text>
</comment>
<proteinExistence type="inferred from homology"/>
<feature type="region of interest" description="Disordered" evidence="8">
    <location>
        <begin position="325"/>
        <end position="348"/>
    </location>
</feature>
<dbReference type="AlphaFoldDB" id="A0A7S3PLP3"/>
<dbReference type="InterPro" id="IPR036874">
    <property type="entry name" value="Carbonic_anhydrase_sf"/>
</dbReference>
<dbReference type="GO" id="GO:0004089">
    <property type="term" value="F:carbonate dehydratase activity"/>
    <property type="evidence" value="ECO:0007669"/>
    <property type="project" value="UniProtKB-UniRule"/>
</dbReference>
<evidence type="ECO:0000256" key="6">
    <source>
        <dbReference type="PIRSR" id="PIRSR601765-1"/>
    </source>
</evidence>
<dbReference type="EMBL" id="HBIN01017789">
    <property type="protein sequence ID" value="CAE0443490.1"/>
    <property type="molecule type" value="Transcribed_RNA"/>
</dbReference>
<evidence type="ECO:0000256" key="7">
    <source>
        <dbReference type="RuleBase" id="RU003956"/>
    </source>
</evidence>
<dbReference type="PANTHER" id="PTHR11002">
    <property type="entry name" value="CARBONIC ANHYDRASE"/>
    <property type="match status" value="1"/>
</dbReference>
<comment type="cofactor">
    <cofactor evidence="6">
        <name>Zn(2+)</name>
        <dbReference type="ChEBI" id="CHEBI:29105"/>
    </cofactor>
    <text evidence="6">Binds 1 zinc ion per subunit.</text>
</comment>
<evidence type="ECO:0000256" key="4">
    <source>
        <dbReference type="ARBA" id="ARBA00023239"/>
    </source>
</evidence>
<dbReference type="SUPFAM" id="SSF53056">
    <property type="entry name" value="beta-carbonic anhydrase, cab"/>
    <property type="match status" value="1"/>
</dbReference>
<dbReference type="GO" id="GO:0008270">
    <property type="term" value="F:zinc ion binding"/>
    <property type="evidence" value="ECO:0007669"/>
    <property type="project" value="UniProtKB-UniRule"/>
</dbReference>
<sequence>MFRQALSGSMTRLLHGASSTAVTLKPAKNASLIPLLTTMNMNHTTGCACLPCKGFRSFHSTGFRSKCKHVDDNELKKKLEAYVDKDEKENGKLTIDGTMPDLEDVLENNKKWVVEKNKNDPDFFPRNARGQTPRYLYIGCSDARVDPGQLMGLNNAELFVHRNVGNVVSGTDLNFLTVLEYAVDTLKVPHIIVCGHYDCGAVRGSISRPDSGGLGLIENWLRNIRDVARLHKDELKAIKDKEELQRRLVELNVMEQCLNIFKSACVQRRRLRTYVQDHEEFALPRVHGLVFDPAVGILKKLPLNFKREIEEYREIYDLYQVPEWARKPSSPSENSQAEFWEGRKPNEK</sequence>
<protein>
    <recommendedName>
        <fullName evidence="2 7">Carbonic anhydrase</fullName>
        <ecNumber evidence="2 7">4.2.1.1</ecNumber>
    </recommendedName>
    <alternativeName>
        <fullName evidence="7">Carbonate dehydratase</fullName>
    </alternativeName>
</protein>
<dbReference type="GO" id="GO:0015976">
    <property type="term" value="P:carbon utilization"/>
    <property type="evidence" value="ECO:0007669"/>
    <property type="project" value="InterPro"/>
</dbReference>
<evidence type="ECO:0000256" key="1">
    <source>
        <dbReference type="ARBA" id="ARBA00006217"/>
    </source>
</evidence>
<dbReference type="InterPro" id="IPR015892">
    <property type="entry name" value="Carbonic_anhydrase_CS"/>
</dbReference>
<dbReference type="Gene3D" id="3.40.1050.10">
    <property type="entry name" value="Carbonic anhydrase"/>
    <property type="match status" value="1"/>
</dbReference>
<evidence type="ECO:0000256" key="8">
    <source>
        <dbReference type="SAM" id="MobiDB-lite"/>
    </source>
</evidence>
<evidence type="ECO:0000256" key="3">
    <source>
        <dbReference type="ARBA" id="ARBA00022833"/>
    </source>
</evidence>
<accession>A0A7S3PLP3</accession>
<dbReference type="CDD" id="cd00883">
    <property type="entry name" value="beta_CA_cladeA"/>
    <property type="match status" value="1"/>
</dbReference>
<dbReference type="GO" id="GO:0005737">
    <property type="term" value="C:cytoplasm"/>
    <property type="evidence" value="ECO:0007669"/>
    <property type="project" value="TreeGrafter"/>
</dbReference>
<dbReference type="EC" id="4.2.1.1" evidence="2 7"/>
<dbReference type="PROSITE" id="PS00705">
    <property type="entry name" value="PROK_CO2_ANHYDRASE_2"/>
    <property type="match status" value="1"/>
</dbReference>